<accession>E7GET8</accession>
<name>E7GET8_9FIRM</name>
<protein>
    <submittedName>
        <fullName evidence="1">Uncharacterized protein</fullName>
    </submittedName>
</protein>
<keyword evidence="2" id="KW-1185">Reference proteome</keyword>
<organism evidence="1 2">
    <name type="scientific">Coprobacillus cateniformis</name>
    <dbReference type="NCBI Taxonomy" id="100884"/>
    <lineage>
        <taxon>Bacteria</taxon>
        <taxon>Bacillati</taxon>
        <taxon>Bacillota</taxon>
        <taxon>Erysipelotrichia</taxon>
        <taxon>Erysipelotrichales</taxon>
        <taxon>Coprobacillaceae</taxon>
        <taxon>Coprobacillus</taxon>
    </lineage>
</organism>
<dbReference type="RefSeq" id="WP_008790312.1">
    <property type="nucleotide sequence ID" value="NZ_AKCB01000004.1"/>
</dbReference>
<reference evidence="1 2" key="1">
    <citation type="submission" date="2010-12" db="EMBL/GenBank/DDBJ databases">
        <title>The Genome Sequence of Coprobacillus sp. strain 29_1.</title>
        <authorList>
            <consortium name="The Broad Institute Genome Sequencing Platform"/>
            <person name="Earl A."/>
            <person name="Ward D."/>
            <person name="Feldgarden M."/>
            <person name="Gevers D."/>
            <person name="Daigneault M."/>
            <person name="Sibley C.D."/>
            <person name="White A."/>
            <person name="Strauss J."/>
            <person name="Allen-Vercoe E."/>
            <person name="Young S.K."/>
            <person name="Zeng Q."/>
            <person name="Gargeya S."/>
            <person name="Fitzgerald M."/>
            <person name="Haas B."/>
            <person name="Abouelleil A."/>
            <person name="Alvarado L."/>
            <person name="Arachchi H.M."/>
            <person name="Berlin A."/>
            <person name="Brown A."/>
            <person name="Chapman S.B."/>
            <person name="Chen Z."/>
            <person name="Dunbar C."/>
            <person name="Freedman E."/>
            <person name="Gearin G."/>
            <person name="Gellesch M."/>
            <person name="Goldberg J."/>
            <person name="Griggs A."/>
            <person name="Gujja S."/>
            <person name="Heilman E."/>
            <person name="Heiman D."/>
            <person name="Howarth C."/>
            <person name="Larson L."/>
            <person name="Lui A."/>
            <person name="MacDonald P.J.P."/>
            <person name="Mehta T."/>
            <person name="Montmayeur A."/>
            <person name="Murphy C."/>
            <person name="Neiman D."/>
            <person name="Pearson M."/>
            <person name="Priest M."/>
            <person name="Roberts A."/>
            <person name="Saif S."/>
            <person name="Shea T."/>
            <person name="Shenoy N."/>
            <person name="Sisk P."/>
            <person name="Stolte C."/>
            <person name="Sykes S."/>
            <person name="White J."/>
            <person name="Yandava C."/>
            <person name="Nusbaum C."/>
            <person name="Birren B."/>
        </authorList>
    </citation>
    <scope>NUCLEOTIDE SEQUENCE [LARGE SCALE GENOMIC DNA]</scope>
    <source>
        <strain evidence="1 2">29_1</strain>
    </source>
</reference>
<proteinExistence type="predicted"/>
<evidence type="ECO:0000313" key="2">
    <source>
        <dbReference type="Proteomes" id="UP000003157"/>
    </source>
</evidence>
<sequence>MSESRKKILLFNQHFAYINRRFYEQFLNEFEMTDFTGYIKSCAKKQFGIILNNVDDVKELNEEIEAYNYDSSSDWLREKMRNSLGISGYRYYIDELLCLDDIHSDNDIADSRTKGYNVICTAEQWIKKFPLLDTKKVFYDKTILGNTFYYDKEKYAMVEVYGGYPTEVKQEFENYTIMPLESSCDAQQSILHKIDFIYETLKEGNYEYYTFLNARLYRNEIIDNLIRNTTDKEVVMKLRRCQQDIFD</sequence>
<dbReference type="HOGENOM" id="CLU_1123068_0_0_9"/>
<gene>
    <name evidence="1" type="ORF">HMPREF9488_03230</name>
</gene>
<comment type="caution">
    <text evidence="1">The sequence shown here is derived from an EMBL/GenBank/DDBJ whole genome shotgun (WGS) entry which is preliminary data.</text>
</comment>
<dbReference type="GeneID" id="78231504"/>
<dbReference type="EMBL" id="ADKX01000046">
    <property type="protein sequence ID" value="EFW03539.1"/>
    <property type="molecule type" value="Genomic_DNA"/>
</dbReference>
<dbReference type="AlphaFoldDB" id="E7GET8"/>
<evidence type="ECO:0000313" key="1">
    <source>
        <dbReference type="EMBL" id="EFW03539.1"/>
    </source>
</evidence>
<dbReference type="Proteomes" id="UP000003157">
    <property type="component" value="Unassembled WGS sequence"/>
</dbReference>
<dbReference type="OrthoDB" id="10019165at2"/>